<protein>
    <submittedName>
        <fullName evidence="1">Uncharacterized protein</fullName>
    </submittedName>
</protein>
<evidence type="ECO:0000313" key="1">
    <source>
        <dbReference type="EMBL" id="CEK98442.1"/>
    </source>
</evidence>
<sequence length="74" mass="8320">MSKDNLASLTTENVTLQTTTTKCLTKADDSFQNMITSFKDAHISDYSNPTLIHDTGLYYIHLDIEKGHLDANEK</sequence>
<name>A0A0B7BZV5_9EUPU</name>
<gene>
    <name evidence="1" type="primary">ORF218723</name>
</gene>
<dbReference type="EMBL" id="HACG01051571">
    <property type="protein sequence ID" value="CEK98442.1"/>
    <property type="molecule type" value="Transcribed_RNA"/>
</dbReference>
<reference evidence="1" key="1">
    <citation type="submission" date="2014-12" db="EMBL/GenBank/DDBJ databases">
        <title>Insight into the proteome of Arion vulgaris.</title>
        <authorList>
            <person name="Aradska J."/>
            <person name="Bulat T."/>
            <person name="Smidak R."/>
            <person name="Sarate P."/>
            <person name="Gangsoo J."/>
            <person name="Sialana F."/>
            <person name="Bilban M."/>
            <person name="Lubec G."/>
        </authorList>
    </citation>
    <scope>NUCLEOTIDE SEQUENCE</scope>
    <source>
        <tissue evidence="1">Skin</tissue>
    </source>
</reference>
<feature type="non-terminal residue" evidence="1">
    <location>
        <position position="74"/>
    </location>
</feature>
<organism evidence="1">
    <name type="scientific">Arion vulgaris</name>
    <dbReference type="NCBI Taxonomy" id="1028688"/>
    <lineage>
        <taxon>Eukaryota</taxon>
        <taxon>Metazoa</taxon>
        <taxon>Spiralia</taxon>
        <taxon>Lophotrochozoa</taxon>
        <taxon>Mollusca</taxon>
        <taxon>Gastropoda</taxon>
        <taxon>Heterobranchia</taxon>
        <taxon>Euthyneura</taxon>
        <taxon>Panpulmonata</taxon>
        <taxon>Eupulmonata</taxon>
        <taxon>Stylommatophora</taxon>
        <taxon>Helicina</taxon>
        <taxon>Arionoidea</taxon>
        <taxon>Arionidae</taxon>
        <taxon>Arion</taxon>
    </lineage>
</organism>
<accession>A0A0B7BZV5</accession>
<dbReference type="AlphaFoldDB" id="A0A0B7BZV5"/>
<proteinExistence type="predicted"/>